<dbReference type="AlphaFoldDB" id="A0A101T493"/>
<gene>
    <name evidence="1" type="ORF">AQJ66_13665</name>
</gene>
<dbReference type="RefSeq" id="WP_061920642.1">
    <property type="nucleotide sequence ID" value="NZ_KQ948855.1"/>
</dbReference>
<name>A0A101T493_9ACTN</name>
<reference evidence="1 2" key="1">
    <citation type="submission" date="2015-10" db="EMBL/GenBank/DDBJ databases">
        <title>Draft genome sequence of Streptomyces bungoensis DSM 41781, type strain for the species Streptomyces bungoensis.</title>
        <authorList>
            <person name="Ruckert C."/>
            <person name="Winkler A."/>
            <person name="Kalinowski J."/>
            <person name="Kampfer P."/>
            <person name="Glaeser S."/>
        </authorList>
    </citation>
    <scope>NUCLEOTIDE SEQUENCE [LARGE SCALE GENOMIC DNA]</scope>
    <source>
        <strain evidence="1 2">DSM 41781</strain>
    </source>
</reference>
<keyword evidence="2" id="KW-1185">Reference proteome</keyword>
<sequence length="257" mass="27861">MNVMSNLPIPATGDDWESSLTQAFGVLLGHPLADFDFGAEYAADYSGSWLYESQADTDPAWLEPAALAGRETITNENLLLLDEVGYPELRFDASRSLFEIDTAVDFPAAFKEDLAAVKVRGHERRPVVRGADLARLTARHGVDLTSPDLPAKTWCVVRARIASDGTLLDALRVATGIGEGSDGLVPCEEKDAATEAAIAAVEHAGIRAHLRAFCSPGSDLGLCLWYMRKCREEGSPLVAQWEEAGEQFEITVQRVEA</sequence>
<accession>A0A101T493</accession>
<evidence type="ECO:0000313" key="2">
    <source>
        <dbReference type="Proteomes" id="UP000053024"/>
    </source>
</evidence>
<dbReference type="Proteomes" id="UP000053024">
    <property type="component" value="Unassembled WGS sequence"/>
</dbReference>
<dbReference type="OrthoDB" id="4246860at2"/>
<evidence type="ECO:0000313" key="1">
    <source>
        <dbReference type="EMBL" id="KUN85550.1"/>
    </source>
</evidence>
<organism evidence="1 2">
    <name type="scientific">Streptomyces bungoensis</name>
    <dbReference type="NCBI Taxonomy" id="285568"/>
    <lineage>
        <taxon>Bacteria</taxon>
        <taxon>Bacillati</taxon>
        <taxon>Actinomycetota</taxon>
        <taxon>Actinomycetes</taxon>
        <taxon>Kitasatosporales</taxon>
        <taxon>Streptomycetaceae</taxon>
        <taxon>Streptomyces</taxon>
    </lineage>
</organism>
<protein>
    <submittedName>
        <fullName evidence="1">Uncharacterized protein</fullName>
    </submittedName>
</protein>
<proteinExistence type="predicted"/>
<dbReference type="EMBL" id="LMWX01000019">
    <property type="protein sequence ID" value="KUN85550.1"/>
    <property type="molecule type" value="Genomic_DNA"/>
</dbReference>
<comment type="caution">
    <text evidence="1">The sequence shown here is derived from an EMBL/GenBank/DDBJ whole genome shotgun (WGS) entry which is preliminary data.</text>
</comment>